<sequence length="115" mass="12498">MDLKPANSNDRYADKTNQSCEFHIAGVVVYGRIEALQRIERALAALPGAQVHGSSPDGKIVLTLESDRSSCVAEQLQAVQSIPDVISTALVYQHHEATDPLTEDIVDDTDSSRVH</sequence>
<dbReference type="GO" id="GO:0005737">
    <property type="term" value="C:cytoplasm"/>
    <property type="evidence" value="ECO:0007669"/>
    <property type="project" value="UniProtKB-SubCell"/>
</dbReference>
<proteinExistence type="inferred from homology"/>
<dbReference type="Pfam" id="PF03927">
    <property type="entry name" value="NapD"/>
    <property type="match status" value="1"/>
</dbReference>
<dbReference type="AlphaFoldDB" id="A0A158DC76"/>
<dbReference type="OrthoDB" id="9181043at2"/>
<comment type="caution">
    <text evidence="5">The sequence shown here is derived from an EMBL/GenBank/DDBJ whole genome shotgun (WGS) entry which is preliminary data.</text>
</comment>
<evidence type="ECO:0000256" key="4">
    <source>
        <dbReference type="HAMAP-Rule" id="MF_02200"/>
    </source>
</evidence>
<dbReference type="PANTHER" id="PTHR38603">
    <property type="entry name" value="CHAPERONE NAPD"/>
    <property type="match status" value="1"/>
</dbReference>
<comment type="function">
    <text evidence="4">Chaperone for NapA, the catalytic subunit of the periplasmic nitrate reductase. It binds directly and specifically to the twin-arginine signal peptide of NapA, preventing premature interaction with the Tat translocase and premature export.</text>
</comment>
<comment type="subcellular location">
    <subcellularLocation>
        <location evidence="1 4">Cytoplasm</location>
    </subcellularLocation>
</comment>
<gene>
    <name evidence="4" type="primary">napD</name>
    <name evidence="5" type="ORF">AWB82_06560</name>
</gene>
<evidence type="ECO:0000313" key="6">
    <source>
        <dbReference type="Proteomes" id="UP000054596"/>
    </source>
</evidence>
<dbReference type="GO" id="GO:0005048">
    <property type="term" value="F:signal sequence binding"/>
    <property type="evidence" value="ECO:0007669"/>
    <property type="project" value="UniProtKB-UniRule"/>
</dbReference>
<dbReference type="EMBL" id="FCOJ02000079">
    <property type="protein sequence ID" value="SAK92091.1"/>
    <property type="molecule type" value="Genomic_DNA"/>
</dbReference>
<evidence type="ECO:0000256" key="3">
    <source>
        <dbReference type="ARBA" id="ARBA00023186"/>
    </source>
</evidence>
<evidence type="ECO:0000256" key="2">
    <source>
        <dbReference type="ARBA" id="ARBA00022490"/>
    </source>
</evidence>
<dbReference type="GO" id="GO:0051224">
    <property type="term" value="P:negative regulation of protein transport"/>
    <property type="evidence" value="ECO:0007669"/>
    <property type="project" value="UniProtKB-UniRule"/>
</dbReference>
<keyword evidence="3 4" id="KW-0143">Chaperone</keyword>
<dbReference type="Gene3D" id="3.30.70.920">
    <property type="match status" value="1"/>
</dbReference>
<name>A0A158DC76_9BURK</name>
<reference evidence="5" key="1">
    <citation type="submission" date="2016-01" db="EMBL/GenBank/DDBJ databases">
        <authorList>
            <person name="Peeters C."/>
        </authorList>
    </citation>
    <scope>NUCLEOTIDE SEQUENCE [LARGE SCALE GENOMIC DNA]</scope>
    <source>
        <strain evidence="5">LMG 29325</strain>
    </source>
</reference>
<protein>
    <recommendedName>
        <fullName evidence="4">Chaperone NapD</fullName>
    </recommendedName>
    <alternativeName>
        <fullName evidence="4">NapA signal peptide-binding chaperone NapD</fullName>
    </alternativeName>
</protein>
<accession>A0A158DC76</accession>
<dbReference type="RefSeq" id="WP_086973475.1">
    <property type="nucleotide sequence ID" value="NZ_FCOJ02000079.1"/>
</dbReference>
<keyword evidence="2 4" id="KW-0963">Cytoplasm</keyword>
<comment type="similarity">
    <text evidence="4">Belongs to the NapD family.</text>
</comment>
<dbReference type="HAMAP" id="MF_02200">
    <property type="entry name" value="NapD"/>
    <property type="match status" value="1"/>
</dbReference>
<dbReference type="Proteomes" id="UP000054596">
    <property type="component" value="Unassembled WGS sequence"/>
</dbReference>
<keyword evidence="6" id="KW-1185">Reference proteome</keyword>
<dbReference type="STRING" id="1777143.AWB82_06560"/>
<evidence type="ECO:0000313" key="5">
    <source>
        <dbReference type="EMBL" id="SAK92091.1"/>
    </source>
</evidence>
<dbReference type="InterPro" id="IPR005623">
    <property type="entry name" value="Chaperone_NapD_NO3_reduct"/>
</dbReference>
<evidence type="ECO:0000256" key="1">
    <source>
        <dbReference type="ARBA" id="ARBA00004496"/>
    </source>
</evidence>
<comment type="subunit">
    <text evidence="4">Interacts with the cytoplasmic NapA precursor.</text>
</comment>
<dbReference type="PANTHER" id="PTHR38603:SF1">
    <property type="entry name" value="CHAPERONE NAPD"/>
    <property type="match status" value="1"/>
</dbReference>
<organism evidence="5 6">
    <name type="scientific">Caballeronia glebae</name>
    <dbReference type="NCBI Taxonomy" id="1777143"/>
    <lineage>
        <taxon>Bacteria</taxon>
        <taxon>Pseudomonadati</taxon>
        <taxon>Pseudomonadota</taxon>
        <taxon>Betaproteobacteria</taxon>
        <taxon>Burkholderiales</taxon>
        <taxon>Burkholderiaceae</taxon>
        <taxon>Caballeronia</taxon>
    </lineage>
</organism>